<sequence length="79" mass="8501">MCLPQSGQRALYGAVFSLSIGLAGCSKPQQDVQAVTPADVLCMFVPNPPDAELPNADRDESMQQLALATRCSSALRRHR</sequence>
<reference evidence="2 4" key="2">
    <citation type="submission" date="2022-08" db="EMBL/GenBank/DDBJ databases">
        <title>Whole genome sequencing-based tracing of a 2022 introduction and outbreak of Xanthomonas hortorum pv. pelargonii.</title>
        <authorList>
            <person name="Iruegas-Bocardo F."/>
            <person name="Weisberg A.K."/>
            <person name="Riutta E.R."/>
            <person name="Kilday K."/>
            <person name="Bonkowski J.C."/>
            <person name="Creswell T."/>
            <person name="Daughtrey M.L."/>
            <person name="Rane K."/>
            <person name="Grunwald N.J."/>
            <person name="Chang J.H."/>
            <person name="Putnam M.L."/>
        </authorList>
    </citation>
    <scope>NUCLEOTIDE SEQUENCE [LARGE SCALE GENOMIC DNA]</scope>
    <source>
        <strain evidence="2 4">22-325</strain>
    </source>
</reference>
<evidence type="ECO:0000313" key="1">
    <source>
        <dbReference type="EMBL" id="PPU57447.1"/>
    </source>
</evidence>
<accession>A0A2S7C791</accession>
<evidence type="ECO:0000313" key="3">
    <source>
        <dbReference type="Proteomes" id="UP000238908"/>
    </source>
</evidence>
<reference evidence="1 3" key="1">
    <citation type="submission" date="2016-08" db="EMBL/GenBank/DDBJ databases">
        <authorList>
            <person name="Seilhamer J.J."/>
        </authorList>
    </citation>
    <scope>NUCLEOTIDE SEQUENCE [LARGE SCALE GENOMIC DNA]</scope>
    <source>
        <strain evidence="1 3">CFBP7245</strain>
    </source>
</reference>
<dbReference type="GeneID" id="95583234"/>
<evidence type="ECO:0000313" key="2">
    <source>
        <dbReference type="EMBL" id="WOB27347.1"/>
    </source>
</evidence>
<proteinExistence type="predicted"/>
<dbReference type="RefSeq" id="WP_146091650.1">
    <property type="nucleotide sequence ID" value="NZ_CP103837.1"/>
</dbReference>
<dbReference type="Proteomes" id="UP001304534">
    <property type="component" value="Chromosome"/>
</dbReference>
<gene>
    <name evidence="2" type="ORF">NYR99_05140</name>
    <name evidence="1" type="ORF">XdyCFBP7245_06610</name>
</gene>
<protein>
    <submittedName>
        <fullName evidence="1">Uncharacterized protein</fullName>
    </submittedName>
</protein>
<dbReference type="EMBL" id="MDEE01000006">
    <property type="protein sequence ID" value="PPU57447.1"/>
    <property type="molecule type" value="Genomic_DNA"/>
</dbReference>
<dbReference type="EMBL" id="CP103840">
    <property type="protein sequence ID" value="WOB27347.1"/>
    <property type="molecule type" value="Genomic_DNA"/>
</dbReference>
<evidence type="ECO:0000313" key="4">
    <source>
        <dbReference type="Proteomes" id="UP001304534"/>
    </source>
</evidence>
<organism evidence="1 3">
    <name type="scientific">Xanthomonas dyei</name>
    <dbReference type="NCBI Taxonomy" id="743699"/>
    <lineage>
        <taxon>Bacteria</taxon>
        <taxon>Pseudomonadati</taxon>
        <taxon>Pseudomonadota</taxon>
        <taxon>Gammaproteobacteria</taxon>
        <taxon>Lysobacterales</taxon>
        <taxon>Lysobacteraceae</taxon>
        <taxon>Xanthomonas</taxon>
    </lineage>
</organism>
<name>A0A2S7C791_9XANT</name>
<dbReference type="AlphaFoldDB" id="A0A2S7C791"/>
<keyword evidence="4" id="KW-1185">Reference proteome</keyword>
<dbReference type="Proteomes" id="UP000238908">
    <property type="component" value="Unassembled WGS sequence"/>
</dbReference>